<organism evidence="2 3">
    <name type="scientific">Lithospermum erythrorhizon</name>
    <name type="common">Purple gromwell</name>
    <name type="synonym">Lithospermum officinale var. erythrorhizon</name>
    <dbReference type="NCBI Taxonomy" id="34254"/>
    <lineage>
        <taxon>Eukaryota</taxon>
        <taxon>Viridiplantae</taxon>
        <taxon>Streptophyta</taxon>
        <taxon>Embryophyta</taxon>
        <taxon>Tracheophyta</taxon>
        <taxon>Spermatophyta</taxon>
        <taxon>Magnoliopsida</taxon>
        <taxon>eudicotyledons</taxon>
        <taxon>Gunneridae</taxon>
        <taxon>Pentapetalae</taxon>
        <taxon>asterids</taxon>
        <taxon>lamiids</taxon>
        <taxon>Boraginales</taxon>
        <taxon>Boraginaceae</taxon>
        <taxon>Boraginoideae</taxon>
        <taxon>Lithospermeae</taxon>
        <taxon>Lithospermum</taxon>
    </lineage>
</organism>
<name>A0AAV3R853_LITER</name>
<comment type="caution">
    <text evidence="2">The sequence shown here is derived from an EMBL/GenBank/DDBJ whole genome shotgun (WGS) entry which is preliminary data.</text>
</comment>
<evidence type="ECO:0000313" key="3">
    <source>
        <dbReference type="Proteomes" id="UP001454036"/>
    </source>
</evidence>
<dbReference type="AlphaFoldDB" id="A0AAV3R853"/>
<feature type="region of interest" description="Disordered" evidence="1">
    <location>
        <begin position="47"/>
        <end position="101"/>
    </location>
</feature>
<dbReference type="Proteomes" id="UP001454036">
    <property type="component" value="Unassembled WGS sequence"/>
</dbReference>
<feature type="compositionally biased region" description="Low complexity" evidence="1">
    <location>
        <begin position="61"/>
        <end position="74"/>
    </location>
</feature>
<evidence type="ECO:0000256" key="1">
    <source>
        <dbReference type="SAM" id="MobiDB-lite"/>
    </source>
</evidence>
<reference evidence="2 3" key="1">
    <citation type="submission" date="2024-01" db="EMBL/GenBank/DDBJ databases">
        <title>The complete chloroplast genome sequence of Lithospermum erythrorhizon: insights into the phylogenetic relationship among Boraginaceae species and the maternal lineages of purple gromwells.</title>
        <authorList>
            <person name="Okada T."/>
            <person name="Watanabe K."/>
        </authorList>
    </citation>
    <scope>NUCLEOTIDE SEQUENCE [LARGE SCALE GENOMIC DNA]</scope>
</reference>
<accession>A0AAV3R853</accession>
<evidence type="ECO:0000313" key="2">
    <source>
        <dbReference type="EMBL" id="GAA0172574.1"/>
    </source>
</evidence>
<sequence length="101" mass="11737">MLRWRRRELNCLCDEASWDFCYGEATHVNRQSPFCRNLYCNRFVGPDPNAVQFTPPPPQHQPETQTCTHNLLPLQPQPQPQPQETSSQTQATPNDITRLDM</sequence>
<dbReference type="EMBL" id="BAABME010008191">
    <property type="protein sequence ID" value="GAA0172574.1"/>
    <property type="molecule type" value="Genomic_DNA"/>
</dbReference>
<feature type="compositionally biased region" description="Polar residues" evidence="1">
    <location>
        <begin position="84"/>
        <end position="95"/>
    </location>
</feature>
<protein>
    <submittedName>
        <fullName evidence="2">Uncharacterized protein</fullName>
    </submittedName>
</protein>
<keyword evidence="3" id="KW-1185">Reference proteome</keyword>
<gene>
    <name evidence="2" type="ORF">LIER_26374</name>
</gene>
<proteinExistence type="predicted"/>